<keyword evidence="3" id="KW-1185">Reference proteome</keyword>
<feature type="domain" description="PepSY" evidence="1">
    <location>
        <begin position="43"/>
        <end position="98"/>
    </location>
</feature>
<evidence type="ECO:0000259" key="1">
    <source>
        <dbReference type="Pfam" id="PF03413"/>
    </source>
</evidence>
<dbReference type="RefSeq" id="WP_202826597.1">
    <property type="nucleotide sequence ID" value="NZ_JAEUXJ010000006.1"/>
</dbReference>
<dbReference type="Gene3D" id="3.10.450.40">
    <property type="match status" value="1"/>
</dbReference>
<sequence length="106" mass="12394">MRRRHLFPLLLLPVLATRARADDDDDDHDRARAAMERGEIRPLSQLLADLERRFVGQVVDTDLDRDDGRWIYEFKLLPPSGRMYRVKIDAATGQVLRTRGPVQERR</sequence>
<evidence type="ECO:0000313" key="2">
    <source>
        <dbReference type="EMBL" id="MBL6456857.1"/>
    </source>
</evidence>
<name>A0ABS1V589_9PROT</name>
<dbReference type="Pfam" id="PF03413">
    <property type="entry name" value="PepSY"/>
    <property type="match status" value="1"/>
</dbReference>
<dbReference type="Proteomes" id="UP000606490">
    <property type="component" value="Unassembled WGS sequence"/>
</dbReference>
<evidence type="ECO:0000313" key="3">
    <source>
        <dbReference type="Proteomes" id="UP000606490"/>
    </source>
</evidence>
<reference evidence="2 3" key="1">
    <citation type="submission" date="2021-01" db="EMBL/GenBank/DDBJ databases">
        <title>Belnapia mucosa sp. nov. and Belnapia arida sp. nov., isolated from the Tabernas Desert (Almeria, Spain).</title>
        <authorList>
            <person name="Molina-Menor E."/>
            <person name="Vidal-Verdu A."/>
            <person name="Calonge A."/>
            <person name="Satari L."/>
            <person name="Pereto Magraner J."/>
            <person name="Porcar Miralles M."/>
        </authorList>
    </citation>
    <scope>NUCLEOTIDE SEQUENCE [LARGE SCALE GENOMIC DNA]</scope>
    <source>
        <strain evidence="2 3">T6</strain>
    </source>
</reference>
<proteinExistence type="predicted"/>
<accession>A0ABS1V589</accession>
<gene>
    <name evidence="2" type="ORF">JMJ55_16080</name>
</gene>
<comment type="caution">
    <text evidence="2">The sequence shown here is derived from an EMBL/GenBank/DDBJ whole genome shotgun (WGS) entry which is preliminary data.</text>
</comment>
<dbReference type="EMBL" id="JAEUXJ010000006">
    <property type="protein sequence ID" value="MBL6456857.1"/>
    <property type="molecule type" value="Genomic_DNA"/>
</dbReference>
<dbReference type="InterPro" id="IPR025711">
    <property type="entry name" value="PepSY"/>
</dbReference>
<protein>
    <submittedName>
        <fullName evidence="2">PepSY domain-containing protein</fullName>
    </submittedName>
</protein>
<organism evidence="2 3">
    <name type="scientific">Belnapia mucosa</name>
    <dbReference type="NCBI Taxonomy" id="2804532"/>
    <lineage>
        <taxon>Bacteria</taxon>
        <taxon>Pseudomonadati</taxon>
        <taxon>Pseudomonadota</taxon>
        <taxon>Alphaproteobacteria</taxon>
        <taxon>Acetobacterales</taxon>
        <taxon>Roseomonadaceae</taxon>
        <taxon>Belnapia</taxon>
    </lineage>
</organism>